<dbReference type="InterPro" id="IPR021744">
    <property type="entry name" value="CbiG_N"/>
</dbReference>
<dbReference type="Proteomes" id="UP000446866">
    <property type="component" value="Unassembled WGS sequence"/>
</dbReference>
<dbReference type="Pfam" id="PF11760">
    <property type="entry name" value="CbiG_N"/>
    <property type="match status" value="1"/>
</dbReference>
<evidence type="ECO:0000259" key="2">
    <source>
        <dbReference type="Pfam" id="PF11760"/>
    </source>
</evidence>
<evidence type="ECO:0000313" key="4">
    <source>
        <dbReference type="EMBL" id="NBH61928.1"/>
    </source>
</evidence>
<dbReference type="Pfam" id="PF01890">
    <property type="entry name" value="CbiG_C"/>
    <property type="match status" value="1"/>
</dbReference>
<dbReference type="InterPro" id="IPR038029">
    <property type="entry name" value="GbiG_N_sf"/>
</dbReference>
<sequence length="333" mass="36144">MKNISILAFTARGQSLAEKIAERLQETCSAEIFDKRKESAREYLKANFEKKDTFLFICAAGIAVRLITPLIKTKDQDPAVVVMDEFGRFSIPLLSGHLGGANEAAAEFAKVTGAELVLTTATDINGQFAVDVWSKYAGCHIMDISKIKLISSAILRGEKVGISSAFPFEGKLPQALTLDETESGICVSLAGNQNVFQNTINLVPRIVTIGVGCRKGVSAEVFERFILEQLADKHIAIEAVEQLASIDLKKYETCILAFCDKYKIPLVTYTAEELQEVQGCFVPSALVKSVTGADNVCERSAVLASNYGTKILSKTSGSGCTCALAMRDWKCNF</sequence>
<dbReference type="Gene3D" id="3.30.420.180">
    <property type="entry name" value="CobE/GbiG C-terminal domain"/>
    <property type="match status" value="1"/>
</dbReference>
<reference evidence="4 5" key="1">
    <citation type="submission" date="2018-08" db="EMBL/GenBank/DDBJ databases">
        <title>Murine metabolic-syndrome-specific gut microbial biobank.</title>
        <authorList>
            <person name="Liu C."/>
        </authorList>
    </citation>
    <scope>NUCLEOTIDE SEQUENCE [LARGE SCALE GENOMIC DNA]</scope>
    <source>
        <strain evidence="4 5">28</strain>
    </source>
</reference>
<accession>A0A845QPG9</accession>
<dbReference type="PANTHER" id="PTHR37477">
    <property type="entry name" value="COBALT-PRECORRIN-5A HYDROLASE"/>
    <property type="match status" value="1"/>
</dbReference>
<dbReference type="InterPro" id="IPR036518">
    <property type="entry name" value="CobE/GbiG_C_sf"/>
</dbReference>
<protein>
    <submittedName>
        <fullName evidence="4">Cobalamin biosynthesis protein CbiG</fullName>
    </submittedName>
</protein>
<dbReference type="EMBL" id="QXWK01000017">
    <property type="protein sequence ID" value="NBH61928.1"/>
    <property type="molecule type" value="Genomic_DNA"/>
</dbReference>
<evidence type="ECO:0000313" key="5">
    <source>
        <dbReference type="Proteomes" id="UP000446866"/>
    </source>
</evidence>
<dbReference type="AlphaFoldDB" id="A0A845QPG9"/>
<organism evidence="4 5">
    <name type="scientific">Anaerotruncus colihominis</name>
    <dbReference type="NCBI Taxonomy" id="169435"/>
    <lineage>
        <taxon>Bacteria</taxon>
        <taxon>Bacillati</taxon>
        <taxon>Bacillota</taxon>
        <taxon>Clostridia</taxon>
        <taxon>Eubacteriales</taxon>
        <taxon>Oscillospiraceae</taxon>
        <taxon>Anaerotruncus</taxon>
    </lineage>
</organism>
<feature type="domain" description="Cobalamin biosynthesis central region" evidence="3">
    <location>
        <begin position="128"/>
        <end position="202"/>
    </location>
</feature>
<dbReference type="InterPro" id="IPR021745">
    <property type="entry name" value="CbiG_mid"/>
</dbReference>
<comment type="caution">
    <text evidence="4">The sequence shown here is derived from an EMBL/GenBank/DDBJ whole genome shotgun (WGS) entry which is preliminary data.</text>
</comment>
<dbReference type="PANTHER" id="PTHR37477:SF1">
    <property type="entry name" value="COBALT-PRECORRIN-5A HYDROLASE"/>
    <property type="match status" value="1"/>
</dbReference>
<dbReference type="GO" id="GO:0009236">
    <property type="term" value="P:cobalamin biosynthetic process"/>
    <property type="evidence" value="ECO:0007669"/>
    <property type="project" value="InterPro"/>
</dbReference>
<keyword evidence="5" id="KW-1185">Reference proteome</keyword>
<dbReference type="SUPFAM" id="SSF159672">
    <property type="entry name" value="CbiG N-terminal domain-like"/>
    <property type="match status" value="1"/>
</dbReference>
<proteinExistence type="predicted"/>
<name>A0A845QPG9_9FIRM</name>
<evidence type="ECO:0000259" key="3">
    <source>
        <dbReference type="Pfam" id="PF11761"/>
    </source>
</evidence>
<feature type="domain" description="CobE/GbiG C-terminal" evidence="1">
    <location>
        <begin position="208"/>
        <end position="325"/>
    </location>
</feature>
<evidence type="ECO:0000259" key="1">
    <source>
        <dbReference type="Pfam" id="PF01890"/>
    </source>
</evidence>
<dbReference type="InterPro" id="IPR002750">
    <property type="entry name" value="CobE/GbiG_C"/>
</dbReference>
<dbReference type="SUPFAM" id="SSF159664">
    <property type="entry name" value="CobE/GbiG C-terminal domain-like"/>
    <property type="match status" value="1"/>
</dbReference>
<dbReference type="RefSeq" id="WP_160202211.1">
    <property type="nucleotide sequence ID" value="NZ_QXWK01000017.1"/>
</dbReference>
<dbReference type="Pfam" id="PF11761">
    <property type="entry name" value="CbiG_mid"/>
    <property type="match status" value="1"/>
</dbReference>
<dbReference type="InterPro" id="IPR052553">
    <property type="entry name" value="CbiG_hydrolase"/>
</dbReference>
<gene>
    <name evidence="4" type="ORF">D0435_09720</name>
</gene>
<dbReference type="Gene3D" id="3.40.50.11220">
    <property type="match status" value="1"/>
</dbReference>
<feature type="domain" description="Cobalamin synthesis G N-terminal" evidence="2">
    <location>
        <begin position="43"/>
        <end position="123"/>
    </location>
</feature>